<comment type="subunit">
    <text evidence="4">Monomer.</text>
</comment>
<comment type="similarity">
    <text evidence="4">Belongs to the PTH family.</text>
</comment>
<accession>D7WE43</accession>
<protein>
    <recommendedName>
        <fullName evidence="4">Peptidyl-tRNA hydrolase</fullName>
        <shortName evidence="4">Pth</shortName>
        <ecNumber evidence="4">3.1.1.29</ecNumber>
    </recommendedName>
</protein>
<dbReference type="GO" id="GO:0000049">
    <property type="term" value="F:tRNA binding"/>
    <property type="evidence" value="ECO:0007669"/>
    <property type="project" value="UniProtKB-UniRule"/>
</dbReference>
<dbReference type="PANTHER" id="PTHR17224:SF1">
    <property type="entry name" value="PEPTIDYL-TRNA HYDROLASE"/>
    <property type="match status" value="1"/>
</dbReference>
<dbReference type="SUPFAM" id="SSF53178">
    <property type="entry name" value="Peptidyl-tRNA hydrolase-like"/>
    <property type="match status" value="1"/>
</dbReference>
<evidence type="ECO:0000256" key="1">
    <source>
        <dbReference type="ARBA" id="ARBA00022555"/>
    </source>
</evidence>
<dbReference type="HOGENOM" id="CLU_062456_4_0_11"/>
<dbReference type="Pfam" id="PF01195">
    <property type="entry name" value="Pept_tRNA_hydro"/>
    <property type="match status" value="1"/>
</dbReference>
<keyword evidence="2 4" id="KW-0378">Hydrolase</keyword>
<dbReference type="InterPro" id="IPR036416">
    <property type="entry name" value="Pept_tRNA_hydro_sf"/>
</dbReference>
<keyword evidence="6" id="KW-1185">Reference proteome</keyword>
<dbReference type="AlphaFoldDB" id="D7WE43"/>
<comment type="catalytic activity">
    <reaction evidence="4">
        <text>an N-acyl-L-alpha-aminoacyl-tRNA + H2O = an N-acyl-L-amino acid + a tRNA + H(+)</text>
        <dbReference type="Rhea" id="RHEA:54448"/>
        <dbReference type="Rhea" id="RHEA-COMP:10123"/>
        <dbReference type="Rhea" id="RHEA-COMP:13883"/>
        <dbReference type="ChEBI" id="CHEBI:15377"/>
        <dbReference type="ChEBI" id="CHEBI:15378"/>
        <dbReference type="ChEBI" id="CHEBI:59874"/>
        <dbReference type="ChEBI" id="CHEBI:78442"/>
        <dbReference type="ChEBI" id="CHEBI:138191"/>
        <dbReference type="EC" id="3.1.1.29"/>
    </reaction>
</comment>
<evidence type="ECO:0000256" key="4">
    <source>
        <dbReference type="HAMAP-Rule" id="MF_00083"/>
    </source>
</evidence>
<feature type="site" description="Discriminates between blocked and unblocked aminoacyl-tRNA" evidence="4">
    <location>
        <position position="34"/>
    </location>
</feature>
<comment type="subcellular location">
    <subcellularLocation>
        <location evidence="4">Cytoplasm</location>
    </subcellularLocation>
</comment>
<evidence type="ECO:0000256" key="2">
    <source>
        <dbReference type="ARBA" id="ARBA00022801"/>
    </source>
</evidence>
<comment type="caution">
    <text evidence="5">The sequence shown here is derived from an EMBL/GenBank/DDBJ whole genome shotgun (WGS) entry which is preliminary data.</text>
</comment>
<feature type="site" description="Stabilizes the basic form of H active site to accept a proton" evidence="4">
    <location>
        <position position="113"/>
    </location>
</feature>
<evidence type="ECO:0000256" key="3">
    <source>
        <dbReference type="ARBA" id="ARBA00022884"/>
    </source>
</evidence>
<comment type="function">
    <text evidence="4">Catalyzes the release of premature peptidyl moieties from peptidyl-tRNA molecules trapped in stalled 50S ribosomal subunits, and thus maintains levels of free tRNAs and 50S ribosomes.</text>
</comment>
<name>D7WE43_9CORY</name>
<dbReference type="EMBL" id="ACLJ02000003">
    <property type="protein sequence ID" value="EFK54397.1"/>
    <property type="molecule type" value="Genomic_DNA"/>
</dbReference>
<dbReference type="GO" id="GO:0005737">
    <property type="term" value="C:cytoplasm"/>
    <property type="evidence" value="ECO:0007669"/>
    <property type="project" value="UniProtKB-SubCell"/>
</dbReference>
<keyword evidence="3 4" id="KW-0694">RNA-binding</keyword>
<dbReference type="NCBIfam" id="TIGR00447">
    <property type="entry name" value="pth"/>
    <property type="match status" value="1"/>
</dbReference>
<evidence type="ECO:0000313" key="5">
    <source>
        <dbReference type="EMBL" id="EFK54397.1"/>
    </source>
</evidence>
<feature type="active site" description="Proton acceptor" evidence="4">
    <location>
        <position position="44"/>
    </location>
</feature>
<dbReference type="EC" id="3.1.1.29" evidence="4"/>
<dbReference type="GO" id="GO:0004045">
    <property type="term" value="F:peptidyl-tRNA hydrolase activity"/>
    <property type="evidence" value="ECO:0007669"/>
    <property type="project" value="UniProtKB-UniRule"/>
</dbReference>
<dbReference type="HAMAP" id="MF_00083">
    <property type="entry name" value="Pept_tRNA_hydro_bact"/>
    <property type="match status" value="1"/>
</dbReference>
<proteinExistence type="inferred from homology"/>
<organism evidence="5 6">
    <name type="scientific">Corynebacterium genitalium ATCC 33030</name>
    <dbReference type="NCBI Taxonomy" id="585529"/>
    <lineage>
        <taxon>Bacteria</taxon>
        <taxon>Bacillati</taxon>
        <taxon>Actinomycetota</taxon>
        <taxon>Actinomycetes</taxon>
        <taxon>Mycobacteriales</taxon>
        <taxon>Corynebacteriaceae</taxon>
        <taxon>Corynebacterium</taxon>
    </lineage>
</organism>
<keyword evidence="4" id="KW-0963">Cytoplasm</keyword>
<dbReference type="GO" id="GO:0072344">
    <property type="term" value="P:rescue of stalled ribosome"/>
    <property type="evidence" value="ECO:0007669"/>
    <property type="project" value="UniProtKB-UniRule"/>
</dbReference>
<feature type="binding site" evidence="4">
    <location>
        <position position="88"/>
    </location>
    <ligand>
        <name>tRNA</name>
        <dbReference type="ChEBI" id="CHEBI:17843"/>
    </ligand>
</feature>
<comment type="function">
    <text evidence="4">Hydrolyzes ribosome-free peptidyl-tRNAs (with 1 or more amino acids incorporated), which drop off the ribosome during protein synthesis, or as a result of ribosome stalling.</text>
</comment>
<dbReference type="GO" id="GO:0006515">
    <property type="term" value="P:protein quality control for misfolded or incompletely synthesized proteins"/>
    <property type="evidence" value="ECO:0007669"/>
    <property type="project" value="UniProtKB-UniRule"/>
</dbReference>
<feature type="binding site" evidence="4">
    <location>
        <position position="86"/>
    </location>
    <ligand>
        <name>tRNA</name>
        <dbReference type="ChEBI" id="CHEBI:17843"/>
    </ligand>
</feature>
<evidence type="ECO:0000313" key="6">
    <source>
        <dbReference type="Proteomes" id="UP000004208"/>
    </source>
</evidence>
<dbReference type="Proteomes" id="UP000004208">
    <property type="component" value="Unassembled WGS sequence"/>
</dbReference>
<keyword evidence="1 4" id="KW-0820">tRNA-binding</keyword>
<reference evidence="5" key="1">
    <citation type="submission" date="2010-06" db="EMBL/GenBank/DDBJ databases">
        <authorList>
            <person name="Muzny D."/>
            <person name="Qin X."/>
            <person name="Buhay C."/>
            <person name="Dugan-Rocha S."/>
            <person name="Ding Y."/>
            <person name="Chen G."/>
            <person name="Hawes A."/>
            <person name="Holder M."/>
            <person name="Jhangiani S."/>
            <person name="Johnson A."/>
            <person name="Khan Z."/>
            <person name="Li Z."/>
            <person name="Liu W."/>
            <person name="Liu X."/>
            <person name="Perez L."/>
            <person name="Shen H."/>
            <person name="Wang Q."/>
            <person name="Watt J."/>
            <person name="Xi L."/>
            <person name="Xin Y."/>
            <person name="Zhou J."/>
            <person name="Deng J."/>
            <person name="Jiang H."/>
            <person name="Liu Y."/>
            <person name="Qu J."/>
            <person name="Song X.-Z."/>
            <person name="Zhang L."/>
            <person name="Villasana D."/>
            <person name="Johnson A."/>
            <person name="Liu J."/>
            <person name="Liyanage D."/>
            <person name="Lorensuhewa L."/>
            <person name="Robinson T."/>
            <person name="Song A."/>
            <person name="Song B.-B."/>
            <person name="Dinh H."/>
            <person name="Thornton R."/>
            <person name="Coyle M."/>
            <person name="Francisco L."/>
            <person name="Jackson L."/>
            <person name="Javaid M."/>
            <person name="Korchina V."/>
            <person name="Kovar C."/>
            <person name="Mata R."/>
            <person name="Mathew T."/>
            <person name="Ngo R."/>
            <person name="Nguyen L."/>
            <person name="Nguyen N."/>
            <person name="Okwuonu G."/>
            <person name="Ongeri F."/>
            <person name="Pham C."/>
            <person name="Simmons D."/>
            <person name="Wilczek-Boney K."/>
            <person name="Hale W."/>
            <person name="Jakkamsetti A."/>
            <person name="Pham P."/>
            <person name="Ruth R."/>
            <person name="San Lucas F."/>
            <person name="Warren J."/>
            <person name="Zhang J."/>
            <person name="Zhao Z."/>
            <person name="Zhou C."/>
            <person name="Zhu D."/>
            <person name="Lee S."/>
            <person name="Bess C."/>
            <person name="Blankenburg K."/>
            <person name="Forbes L."/>
            <person name="Fu Q."/>
            <person name="Gubbala S."/>
            <person name="Hirani K."/>
            <person name="Jayaseelan J.C."/>
            <person name="Lara F."/>
            <person name="Munidasa M."/>
            <person name="Palculict T."/>
            <person name="Patil S."/>
            <person name="Pu L.-L."/>
            <person name="Saada N."/>
            <person name="Tang L."/>
            <person name="Weissenberger G."/>
            <person name="Zhu Y."/>
            <person name="Hemphill L."/>
            <person name="Shang Y."/>
            <person name="Youmans B."/>
            <person name="Ayvaz T."/>
            <person name="Ross M."/>
            <person name="Santibanez J."/>
            <person name="Aqrawi P."/>
            <person name="Gross S."/>
            <person name="Joshi V."/>
            <person name="Fowler G."/>
            <person name="Nazareth L."/>
            <person name="Reid J."/>
            <person name="Worley K."/>
            <person name="Petrosino J."/>
            <person name="Highlander S."/>
            <person name="Gibbs R."/>
        </authorList>
    </citation>
    <scope>NUCLEOTIDE SEQUENCE [LARGE SCALE GENOMIC DNA]</scope>
    <source>
        <strain evidence="5">ATCC 33030</strain>
    </source>
</reference>
<dbReference type="CDD" id="cd00462">
    <property type="entry name" value="PTH"/>
    <property type="match status" value="1"/>
</dbReference>
<dbReference type="InterPro" id="IPR001328">
    <property type="entry name" value="Pept_tRNA_hydro"/>
</dbReference>
<sequence length="213" mass="23092">MFDYLLSLFRARQLAEKDPAGLPDAKWLVVGLGNPGARYDATKHNVGYMVQDILLDQVAATLAPLNGHKVTVAVADGVAYARSTTFMNLSGEGIAPLARELGITPDHVVVLHDELDLPPGKVRIKLGGNENGHNGLKSLTEHLGTRDYVRIRIGIGRPPKGMPVPEWVLSSLPQDSEHEEKALTEQLELTAEAAGIVVKHGVQRAQNEIHPRS</sequence>
<feature type="binding site" evidence="4">
    <location>
        <position position="39"/>
    </location>
    <ligand>
        <name>tRNA</name>
        <dbReference type="ChEBI" id="CHEBI:17843"/>
    </ligand>
</feature>
<dbReference type="STRING" id="585529.HMPREF0291_12055"/>
<gene>
    <name evidence="4 5" type="primary">pth</name>
    <name evidence="5" type="ORF">HMPREF0291_12055</name>
</gene>
<dbReference type="PANTHER" id="PTHR17224">
    <property type="entry name" value="PEPTIDYL-TRNA HYDROLASE"/>
    <property type="match status" value="1"/>
</dbReference>
<dbReference type="eggNOG" id="COG0193">
    <property type="taxonomic scope" value="Bacteria"/>
</dbReference>
<dbReference type="Gene3D" id="3.40.50.1470">
    <property type="entry name" value="Peptidyl-tRNA hydrolase"/>
    <property type="match status" value="1"/>
</dbReference>
<feature type="binding site" evidence="4">
    <location>
        <position position="134"/>
    </location>
    <ligand>
        <name>tRNA</name>
        <dbReference type="ChEBI" id="CHEBI:17843"/>
    </ligand>
</feature>